<dbReference type="EMBL" id="JAFEMC010000001">
    <property type="protein sequence ID" value="MBM6575439.1"/>
    <property type="molecule type" value="Genomic_DNA"/>
</dbReference>
<feature type="domain" description="Glycosyltransferase 2-like" evidence="1">
    <location>
        <begin position="2"/>
        <end position="142"/>
    </location>
</feature>
<keyword evidence="3" id="KW-1185">Reference proteome</keyword>
<dbReference type="CDD" id="cd00761">
    <property type="entry name" value="Glyco_tranf_GTA_type"/>
    <property type="match status" value="1"/>
</dbReference>
<evidence type="ECO:0000313" key="3">
    <source>
        <dbReference type="Proteomes" id="UP000763641"/>
    </source>
</evidence>
<comment type="caution">
    <text evidence="2">The sequence shown here is derived from an EMBL/GenBank/DDBJ whole genome shotgun (WGS) entry which is preliminary data.</text>
</comment>
<dbReference type="SUPFAM" id="SSF53448">
    <property type="entry name" value="Nucleotide-diphospho-sugar transferases"/>
    <property type="match status" value="1"/>
</dbReference>
<sequence>MTVVVPHYNDLPALGRCLNALQAQTLSADAFEIVVADNASPQGEAAVAAVIAGRARLLTVSERGAGPARNAGVGAAQAPIIAFTDSDCVPEPGWLKAGLSALERYDIVGGQMEVLVDPSRPKTGAEAFEQVFAFRNDRYIRDKGFSVSANLFCSRKVFTIVGGFGVGLSEDVDWCHRATSLGFMIGFAEAAVVGHPARVDWPELLIKWRRINYEGYHLALKEGRRLRWMLSTYLLPASVLAHLPHVMASRSLGGRRERMSAIMTLTRLRAWRLIDAHRLFFGLRR</sequence>
<protein>
    <submittedName>
        <fullName evidence="2">Glycosyltransferase</fullName>
    </submittedName>
</protein>
<evidence type="ECO:0000313" key="2">
    <source>
        <dbReference type="EMBL" id="MBM6575439.1"/>
    </source>
</evidence>
<dbReference type="RefSeq" id="WP_204194770.1">
    <property type="nucleotide sequence ID" value="NZ_JAFEMC010000001.1"/>
</dbReference>
<name>A0ABS2D3F4_9SPHN</name>
<dbReference type="PANTHER" id="PTHR43685:SF2">
    <property type="entry name" value="GLYCOSYLTRANSFERASE 2-LIKE DOMAIN-CONTAINING PROTEIN"/>
    <property type="match status" value="1"/>
</dbReference>
<dbReference type="Pfam" id="PF00535">
    <property type="entry name" value="Glycos_transf_2"/>
    <property type="match status" value="1"/>
</dbReference>
<dbReference type="Gene3D" id="3.90.550.10">
    <property type="entry name" value="Spore Coat Polysaccharide Biosynthesis Protein SpsA, Chain A"/>
    <property type="match status" value="1"/>
</dbReference>
<accession>A0ABS2D3F4</accession>
<gene>
    <name evidence="2" type="ORF">ILT43_03590</name>
</gene>
<dbReference type="InterPro" id="IPR001173">
    <property type="entry name" value="Glyco_trans_2-like"/>
</dbReference>
<dbReference type="InterPro" id="IPR029044">
    <property type="entry name" value="Nucleotide-diphossugar_trans"/>
</dbReference>
<organism evidence="2 3">
    <name type="scientific">Sphingomonas longa</name>
    <dbReference type="NCBI Taxonomy" id="2778730"/>
    <lineage>
        <taxon>Bacteria</taxon>
        <taxon>Pseudomonadati</taxon>
        <taxon>Pseudomonadota</taxon>
        <taxon>Alphaproteobacteria</taxon>
        <taxon>Sphingomonadales</taxon>
        <taxon>Sphingomonadaceae</taxon>
        <taxon>Sphingomonas</taxon>
    </lineage>
</organism>
<proteinExistence type="predicted"/>
<reference evidence="2 3" key="1">
    <citation type="submission" date="2020-12" db="EMBL/GenBank/DDBJ databases">
        <title>Sphingomonas sp.</title>
        <authorList>
            <person name="Kim M.K."/>
        </authorList>
    </citation>
    <scope>NUCLEOTIDE SEQUENCE [LARGE SCALE GENOMIC DNA]</scope>
    <source>
        <strain evidence="2 3">BT552</strain>
    </source>
</reference>
<dbReference type="PANTHER" id="PTHR43685">
    <property type="entry name" value="GLYCOSYLTRANSFERASE"/>
    <property type="match status" value="1"/>
</dbReference>
<evidence type="ECO:0000259" key="1">
    <source>
        <dbReference type="Pfam" id="PF00535"/>
    </source>
</evidence>
<dbReference type="InterPro" id="IPR050834">
    <property type="entry name" value="Glycosyltransf_2"/>
</dbReference>
<dbReference type="Proteomes" id="UP000763641">
    <property type="component" value="Unassembled WGS sequence"/>
</dbReference>